<dbReference type="Proteomes" id="UP000261875">
    <property type="component" value="Chromosome"/>
</dbReference>
<keyword evidence="3" id="KW-1185">Reference proteome</keyword>
<dbReference type="STRING" id="1878942.GCA_900128755_01536"/>
<gene>
    <name evidence="2" type="ORF">CCS41_00090</name>
</gene>
<dbReference type="Pfam" id="PF12920">
    <property type="entry name" value="TcdA_TcdB_pore"/>
    <property type="match status" value="1"/>
</dbReference>
<dbReference type="RefSeq" id="WP_072550759.1">
    <property type="nucleotide sequence ID" value="NZ_CP021659.1"/>
</dbReference>
<feature type="domain" description="TcdA/TcdB toxin pore forming" evidence="1">
    <location>
        <begin position="173"/>
        <end position="690"/>
    </location>
</feature>
<accession>A0A2U8I4Z2</accession>
<dbReference type="OrthoDB" id="5489595at2"/>
<sequence>MIPQIVGDVEAGFQRLKKRIIRNLFSFYRLSLSEYNSAQTIFLGKYSKEKIKAIYLGNIDRFLLADAENKIKVKPSTITIEQLNTTFNILSGYYRTIPIYYYSLLSFTHGSNHLQQSSSSQGTELIIENHLDINYMQRIEQLNFSGSMPHSTFMVVSSYNNEQEYRRVMAAADHSINVDEWLPLLTSLKYDSNSGKYKIRLLNMNDFTLVKELESTDKIFEELRQYLWRQLQIDSHYPKFFSGQSQIKLVGKAGGMGSVFDSVLSLYDFLQYGVNQVKGNSILAKTIQAHIYLSLLADFHNVINTKGTITEFYLHRVCKHLKTGSIRQALNAVGKFNTRLAKGGVLLGFISLGLNTLQLIQERNEMQRSIIVVKIALDLVSISLGIVGLIFSSPFTVVAMFVVGIALAVASNCVSDEVMNMLENIEKAKAIGRYFNSMKKGWDQGGILIIKDTLIPCQGTVISEINFTDPQQTVVTFDRYGQQMRKMHDTYTQMEPEAYINLREMNGDSVRKHSIALQNGTQSTTLILPITPRAQIEPIYDFVPFIRLRGDAEFDTVRWFEKQLDAGFVFSGIGKYENIYGQQIPIQHDAYYRAMTGLKFDYKYTSVEIFLGNAKYNLIAPGVSETQLLTNYTYKKYLNYTFYAPITGKADVVLILNKAQADMTINCKNSAVQWIIDARHLSGITTSFDVIHDEPQDNRFMRLDYNIFIRLHFHRFVKSANSEYISNGIKVTQSIEDRITLTIPHFSTTTLTVQLPEGVFTAQLNWESPRLIPLFIDASSIPNINQRGDEVNAVKRYITQHLKNVGQTIKYLRINKFSPDPNEQSEFCFYLCSHETFLYTANHQDTLFRKTRPENVQLLFLSKEYAWYQGDLIIPMVPMPKYARILFKYEKIIWVSEIRTSNLLQVYLPLAHLPSMMENGRQSYTSLSTLNNVNVLAQAITFEQEYHYGSEKIRLKYMIDTLDPYQALALTELYGLPAEVKSQLIEKRHLTGLAAFIKNRS</sequence>
<name>A0A2U8I4Z2_9GAMM</name>
<reference evidence="2 3" key="1">
    <citation type="submission" date="2017-05" db="EMBL/GenBank/DDBJ databases">
        <title>Genome sequence of Candidatus Fukatsuia symbiotica and Candidatus Hamiltonella defensa from Acyrthosiphon pisum strain 5D.</title>
        <authorList>
            <person name="Patel V.A."/>
            <person name="Chevignon G."/>
            <person name="Russell J.A."/>
            <person name="Oliver K.M."/>
        </authorList>
    </citation>
    <scope>NUCLEOTIDE SEQUENCE [LARGE SCALE GENOMIC DNA]</scope>
    <source>
        <strain evidence="2 3">5D</strain>
    </source>
</reference>
<dbReference type="EMBL" id="CP021659">
    <property type="protein sequence ID" value="AWK13255.1"/>
    <property type="molecule type" value="Genomic_DNA"/>
</dbReference>
<organism evidence="2 3">
    <name type="scientific">Candidatus Fukatsuia symbiotica</name>
    <dbReference type="NCBI Taxonomy" id="1878942"/>
    <lineage>
        <taxon>Bacteria</taxon>
        <taxon>Pseudomonadati</taxon>
        <taxon>Pseudomonadota</taxon>
        <taxon>Gammaproteobacteria</taxon>
        <taxon>Enterobacterales</taxon>
        <taxon>Yersiniaceae</taxon>
        <taxon>Candidatus Fukatsuia</taxon>
    </lineage>
</organism>
<protein>
    <recommendedName>
        <fullName evidence="1">TcdA/TcdB toxin pore forming domain-containing protein</fullName>
    </recommendedName>
</protein>
<dbReference type="AlphaFoldDB" id="A0A2U8I4Z2"/>
<evidence type="ECO:0000313" key="3">
    <source>
        <dbReference type="Proteomes" id="UP000261875"/>
    </source>
</evidence>
<dbReference type="KEGG" id="fsm:CCS41_00090"/>
<evidence type="ECO:0000313" key="2">
    <source>
        <dbReference type="EMBL" id="AWK13255.1"/>
    </source>
</evidence>
<evidence type="ECO:0000259" key="1">
    <source>
        <dbReference type="Pfam" id="PF12920"/>
    </source>
</evidence>
<proteinExistence type="predicted"/>
<dbReference type="InterPro" id="IPR024769">
    <property type="entry name" value="TcdA/TcdB_pore_forming"/>
</dbReference>